<protein>
    <submittedName>
        <fullName evidence="8">Uracil/xanthine transporter</fullName>
    </submittedName>
</protein>
<evidence type="ECO:0000256" key="6">
    <source>
        <dbReference type="ARBA" id="ARBA00023136"/>
    </source>
</evidence>
<feature type="transmembrane region" description="Helical" evidence="7">
    <location>
        <begin position="50"/>
        <end position="69"/>
    </location>
</feature>
<evidence type="ECO:0000256" key="5">
    <source>
        <dbReference type="ARBA" id="ARBA00022989"/>
    </source>
</evidence>
<dbReference type="AlphaFoldDB" id="A0A1V4HA54"/>
<evidence type="ECO:0000313" key="8">
    <source>
        <dbReference type="EMBL" id="OPH47884.1"/>
    </source>
</evidence>
<feature type="transmembrane region" description="Helical" evidence="7">
    <location>
        <begin position="275"/>
        <end position="302"/>
    </location>
</feature>
<evidence type="ECO:0000256" key="1">
    <source>
        <dbReference type="ARBA" id="ARBA00004141"/>
    </source>
</evidence>
<evidence type="ECO:0000256" key="4">
    <source>
        <dbReference type="ARBA" id="ARBA00022692"/>
    </source>
</evidence>
<evidence type="ECO:0000256" key="3">
    <source>
        <dbReference type="ARBA" id="ARBA00022448"/>
    </source>
</evidence>
<feature type="transmembrane region" description="Helical" evidence="7">
    <location>
        <begin position="340"/>
        <end position="361"/>
    </location>
</feature>
<feature type="transmembrane region" description="Helical" evidence="7">
    <location>
        <begin position="128"/>
        <end position="150"/>
    </location>
</feature>
<dbReference type="EMBL" id="MBTG01000052">
    <property type="protein sequence ID" value="OPH47884.1"/>
    <property type="molecule type" value="Genomic_DNA"/>
</dbReference>
<comment type="subcellular location">
    <subcellularLocation>
        <location evidence="1">Membrane</location>
        <topology evidence="1">Multi-pass membrane protein</topology>
    </subcellularLocation>
</comment>
<evidence type="ECO:0000313" key="9">
    <source>
        <dbReference type="Proteomes" id="UP000190626"/>
    </source>
</evidence>
<feature type="transmembrane region" description="Helical" evidence="7">
    <location>
        <begin position="102"/>
        <end position="122"/>
    </location>
</feature>
<feature type="transmembrane region" description="Helical" evidence="7">
    <location>
        <begin position="188"/>
        <end position="209"/>
    </location>
</feature>
<reference evidence="9" key="1">
    <citation type="submission" date="2016-07" db="EMBL/GenBank/DDBJ databases">
        <authorList>
            <person name="Florea S."/>
            <person name="Webb J.S."/>
            <person name="Jaromczyk J."/>
            <person name="Schardl C.L."/>
        </authorList>
    </citation>
    <scope>NUCLEOTIDE SEQUENCE [LARGE SCALE GENOMIC DNA]</scope>
    <source>
        <strain evidence="9">CY1</strain>
    </source>
</reference>
<gene>
    <name evidence="8" type="ORF">BC351_39395</name>
</gene>
<sequence length="443" mass="47465">MVNKISPKIWLAGVQWLFFMFTNTFVVPLSLGHAFGLAPGEIAASLQRSFILTGVLCILQALWGHRYAVMDGPAGLWWGLVLNLCASAPSVGLSLTEVGGGLASGFLLASLTMIVLGSLGFASFLKKIFTPIVMGVSLFLLTIQLVMNFFKGMLGMNSAGEVDLKVAALSIVIAIFVVIVNLKGSRVISSYSILIGIVVGWIAYVLIFPSTHHVQEKAGSLIALFPWGAPNMQIGIILTAFVVGLINMTNSITCLATVEKLYKTKTSDSQYKRSYLLTGVFTIFSACFGLLPFGLFTSSVGLLESTKILERKALIIGGAMFAMLGLIPALSGLFSSLPTSVGNAVLFVAYLQMFGTSLRTIQGFQFNSKTVHRIALPVLLGICIMNIPPQAFALLPLYIRPLISNGLAMGVILSLVLETAINWSKYELPAAAEPLVMPETKKA</sequence>
<keyword evidence="3" id="KW-0813">Transport</keyword>
<dbReference type="NCBIfam" id="NF008502">
    <property type="entry name" value="PRK11412.1"/>
    <property type="match status" value="1"/>
</dbReference>
<accession>A0A1V4HA54</accession>
<dbReference type="STRING" id="1469647.BC351_39395"/>
<dbReference type="OrthoDB" id="5597247at2"/>
<dbReference type="InterPro" id="IPR006043">
    <property type="entry name" value="NCS2"/>
</dbReference>
<dbReference type="Proteomes" id="UP000190626">
    <property type="component" value="Unassembled WGS sequence"/>
</dbReference>
<name>A0A1V4HA54_9BACL</name>
<dbReference type="PANTHER" id="PTHR42810">
    <property type="entry name" value="PURINE PERMEASE C1399.01C-RELATED"/>
    <property type="match status" value="1"/>
</dbReference>
<dbReference type="Pfam" id="PF00860">
    <property type="entry name" value="Xan_ur_permease"/>
    <property type="match status" value="1"/>
</dbReference>
<keyword evidence="5 7" id="KW-1133">Transmembrane helix</keyword>
<evidence type="ECO:0000256" key="7">
    <source>
        <dbReference type="SAM" id="Phobius"/>
    </source>
</evidence>
<comment type="similarity">
    <text evidence="2">Belongs to the nucleobase:cation symporter-2 (NCS2) (TC 2.A.40) family.</text>
</comment>
<feature type="transmembrane region" description="Helical" evidence="7">
    <location>
        <begin position="162"/>
        <end position="182"/>
    </location>
</feature>
<organism evidence="8 9">
    <name type="scientific">Paenibacillus ferrarius</name>
    <dbReference type="NCBI Taxonomy" id="1469647"/>
    <lineage>
        <taxon>Bacteria</taxon>
        <taxon>Bacillati</taxon>
        <taxon>Bacillota</taxon>
        <taxon>Bacilli</taxon>
        <taxon>Bacillales</taxon>
        <taxon>Paenibacillaceae</taxon>
        <taxon>Paenibacillus</taxon>
    </lineage>
</organism>
<feature type="transmembrane region" description="Helical" evidence="7">
    <location>
        <begin position="221"/>
        <end position="246"/>
    </location>
</feature>
<feature type="transmembrane region" description="Helical" evidence="7">
    <location>
        <begin position="16"/>
        <end position="38"/>
    </location>
</feature>
<dbReference type="RefSeq" id="WP_079419750.1">
    <property type="nucleotide sequence ID" value="NZ_MBTG01000052.1"/>
</dbReference>
<keyword evidence="4 7" id="KW-0812">Transmembrane</keyword>
<feature type="transmembrane region" description="Helical" evidence="7">
    <location>
        <begin position="314"/>
        <end position="334"/>
    </location>
</feature>
<dbReference type="PANTHER" id="PTHR42810:SF6">
    <property type="entry name" value="PURINE PERMEASE YBBY-RELATED"/>
    <property type="match status" value="1"/>
</dbReference>
<feature type="transmembrane region" description="Helical" evidence="7">
    <location>
        <begin position="373"/>
        <end position="392"/>
    </location>
</feature>
<dbReference type="NCBIfam" id="NF037981">
    <property type="entry name" value="NCS2_1"/>
    <property type="match status" value="1"/>
</dbReference>
<feature type="transmembrane region" description="Helical" evidence="7">
    <location>
        <begin position="75"/>
        <end position="95"/>
    </location>
</feature>
<keyword evidence="9" id="KW-1185">Reference proteome</keyword>
<dbReference type="GO" id="GO:0042907">
    <property type="term" value="F:xanthine transmembrane transporter activity"/>
    <property type="evidence" value="ECO:0007669"/>
    <property type="project" value="TreeGrafter"/>
</dbReference>
<proteinExistence type="inferred from homology"/>
<comment type="caution">
    <text evidence="8">The sequence shown here is derived from an EMBL/GenBank/DDBJ whole genome shotgun (WGS) entry which is preliminary data.</text>
</comment>
<feature type="transmembrane region" description="Helical" evidence="7">
    <location>
        <begin position="398"/>
        <end position="417"/>
    </location>
</feature>
<keyword evidence="6 7" id="KW-0472">Membrane</keyword>
<evidence type="ECO:0000256" key="2">
    <source>
        <dbReference type="ARBA" id="ARBA00008821"/>
    </source>
</evidence>
<dbReference type="GO" id="GO:0005886">
    <property type="term" value="C:plasma membrane"/>
    <property type="evidence" value="ECO:0007669"/>
    <property type="project" value="TreeGrafter"/>
</dbReference>